<proteinExistence type="predicted"/>
<keyword evidence="2" id="KW-1185">Reference proteome</keyword>
<gene>
    <name evidence="1" type="ORF">E9228_002933</name>
</gene>
<name>A0ABX0TER4_9MICO</name>
<evidence type="ECO:0000313" key="1">
    <source>
        <dbReference type="EMBL" id="NII42275.1"/>
    </source>
</evidence>
<organism evidence="1 2">
    <name type="scientific">Curtobacterium salicis</name>
    <dbReference type="NCBI Taxonomy" id="1779862"/>
    <lineage>
        <taxon>Bacteria</taxon>
        <taxon>Bacillati</taxon>
        <taxon>Actinomycetota</taxon>
        <taxon>Actinomycetes</taxon>
        <taxon>Micrococcales</taxon>
        <taxon>Microbacteriaceae</taxon>
        <taxon>Curtobacterium</taxon>
    </lineage>
</organism>
<dbReference type="Proteomes" id="UP001318300">
    <property type="component" value="Unassembled WGS sequence"/>
</dbReference>
<dbReference type="RefSeq" id="WP_166781250.1">
    <property type="nucleotide sequence ID" value="NZ_JAAOYO010000004.1"/>
</dbReference>
<dbReference type="EMBL" id="JAAOYO010000004">
    <property type="protein sequence ID" value="NII42275.1"/>
    <property type="molecule type" value="Genomic_DNA"/>
</dbReference>
<protein>
    <submittedName>
        <fullName evidence="1">Uncharacterized protein</fullName>
    </submittedName>
</protein>
<evidence type="ECO:0000313" key="2">
    <source>
        <dbReference type="Proteomes" id="UP001318300"/>
    </source>
</evidence>
<reference evidence="1 2" key="1">
    <citation type="submission" date="2020-03" db="EMBL/GenBank/DDBJ databases">
        <title>Above-ground endophytic microbial communities from plants in different locations in the United States.</title>
        <authorList>
            <person name="Frank C."/>
        </authorList>
    </citation>
    <scope>NUCLEOTIDE SEQUENCE [LARGE SCALE GENOMIC DNA]</scope>
    <source>
        <strain evidence="1 2">WW7</strain>
    </source>
</reference>
<sequence>MGLSRTAVLAHLARWEAHRNPLVAAMAEGMRTRIEAGEMDEREEEEP</sequence>
<accession>A0ABX0TER4</accession>
<comment type="caution">
    <text evidence="1">The sequence shown here is derived from an EMBL/GenBank/DDBJ whole genome shotgun (WGS) entry which is preliminary data.</text>
</comment>